<dbReference type="AlphaFoldDB" id="A0A9P6PKC2"/>
<protein>
    <submittedName>
        <fullName evidence="2">Uncharacterized protein</fullName>
    </submittedName>
</protein>
<name>A0A9P6PKC2_9FUNG</name>
<feature type="non-terminal residue" evidence="2">
    <location>
        <position position="1"/>
    </location>
</feature>
<reference evidence="2" key="1">
    <citation type="journal article" date="2020" name="Fungal Divers.">
        <title>Resolving the Mortierellaceae phylogeny through synthesis of multi-gene phylogenetics and phylogenomics.</title>
        <authorList>
            <person name="Vandepol N."/>
            <person name="Liber J."/>
            <person name="Desiro A."/>
            <person name="Na H."/>
            <person name="Kennedy M."/>
            <person name="Barry K."/>
            <person name="Grigoriev I.V."/>
            <person name="Miller A.N."/>
            <person name="O'Donnell K."/>
            <person name="Stajich J.E."/>
            <person name="Bonito G."/>
        </authorList>
    </citation>
    <scope>NUCLEOTIDE SEQUENCE</scope>
    <source>
        <strain evidence="2">KOD948</strain>
    </source>
</reference>
<feature type="region of interest" description="Disordered" evidence="1">
    <location>
        <begin position="263"/>
        <end position="316"/>
    </location>
</feature>
<organism evidence="2 3">
    <name type="scientific">Mortierella polycephala</name>
    <dbReference type="NCBI Taxonomy" id="41804"/>
    <lineage>
        <taxon>Eukaryota</taxon>
        <taxon>Fungi</taxon>
        <taxon>Fungi incertae sedis</taxon>
        <taxon>Mucoromycota</taxon>
        <taxon>Mortierellomycotina</taxon>
        <taxon>Mortierellomycetes</taxon>
        <taxon>Mortierellales</taxon>
        <taxon>Mortierellaceae</taxon>
        <taxon>Mortierella</taxon>
    </lineage>
</organism>
<evidence type="ECO:0000313" key="2">
    <source>
        <dbReference type="EMBL" id="KAG0247332.1"/>
    </source>
</evidence>
<comment type="caution">
    <text evidence="2">The sequence shown here is derived from an EMBL/GenBank/DDBJ whole genome shotgun (WGS) entry which is preliminary data.</text>
</comment>
<evidence type="ECO:0000256" key="1">
    <source>
        <dbReference type="SAM" id="MobiDB-lite"/>
    </source>
</evidence>
<keyword evidence="3" id="KW-1185">Reference proteome</keyword>
<dbReference type="OrthoDB" id="2394426at2759"/>
<feature type="region of interest" description="Disordered" evidence="1">
    <location>
        <begin position="135"/>
        <end position="169"/>
    </location>
</feature>
<gene>
    <name evidence="2" type="ORF">BG011_001660</name>
</gene>
<sequence length="661" mass="74123">MAHLTPPRLHLDSSVVVTEVPRWRHTLPQFFQDNAPSRWLLEQFADAVGGDDSDEFFDGIAVAMRRKWALSAHFARLYRYYTEEEAGNVQINLIRQRALTNKKRSNAQEKTLGDLYDNIASSPAQEKTLGDLYDNIASSSTQPQDPASTSSGDPSGLSQSNFEAAQARQPEQQTALSLLARVHDFFLQSPASAWLDHRAFSRYVLSHDSIATPNSSYRTYRRSLRHIAHADGQAQWQRIARQAEKIRESAFKAGFLSMQGELMRKRKRDEDSRNERRPHDALWGEDLLSSDTSDGEFVPKTLELQSDTDSMSNEEDLTGEIPCPNGIDQFTGPGTFSSNLFCDLSSHTQIADQDINILIMAYRRTHVIETQAAIEDEHLLINFVVTKAMLVTVLPDDITRDNINNVFPDAKPACVSLSEHTLVAQLCAHSAACGFATIQEWFEGEQKIGDSIVYRAVSNFFIETSLWVHINWNKLGGGSNEDTFIHALLKPILVAAFGLFAGSMFRWSRDPLHTGKVKVLDSVLEFPDYQVSFGEHAYILGEFKPAIASSEDMRKDYMKLVIMGKKAVDGLFRDGYPTPVILIHGQGMDVDVYSISLRSEAFYSLVNLGKFRLVSNPYEFGQLLSLGPLITAQITAASSFELLKSGKRVETDRAWMRGTFD</sequence>
<feature type="compositionally biased region" description="Polar residues" evidence="1">
    <location>
        <begin position="136"/>
        <end position="169"/>
    </location>
</feature>
<dbReference type="Proteomes" id="UP000726737">
    <property type="component" value="Unassembled WGS sequence"/>
</dbReference>
<feature type="compositionally biased region" description="Basic and acidic residues" evidence="1">
    <location>
        <begin position="268"/>
        <end position="282"/>
    </location>
</feature>
<dbReference type="EMBL" id="JAAAJA010001454">
    <property type="protein sequence ID" value="KAG0247332.1"/>
    <property type="molecule type" value="Genomic_DNA"/>
</dbReference>
<proteinExistence type="predicted"/>
<accession>A0A9P6PKC2</accession>
<evidence type="ECO:0000313" key="3">
    <source>
        <dbReference type="Proteomes" id="UP000726737"/>
    </source>
</evidence>